<gene>
    <name evidence="1" type="ORF">RCL2_001742300</name>
</gene>
<accession>A0A8H3LSM0</accession>
<comment type="caution">
    <text evidence="1">The sequence shown here is derived from an EMBL/GenBank/DDBJ whole genome shotgun (WGS) entry which is preliminary data.</text>
</comment>
<dbReference type="EMBL" id="BLAL01000196">
    <property type="protein sequence ID" value="GES90583.1"/>
    <property type="molecule type" value="Genomic_DNA"/>
</dbReference>
<protein>
    <submittedName>
        <fullName evidence="1">Uncharacterized protein</fullName>
    </submittedName>
</protein>
<proteinExistence type="predicted"/>
<evidence type="ECO:0000313" key="2">
    <source>
        <dbReference type="Proteomes" id="UP000615446"/>
    </source>
</evidence>
<reference evidence="1" key="1">
    <citation type="submission" date="2019-10" db="EMBL/GenBank/DDBJ databases">
        <title>Conservation and host-specific expression of non-tandemly repeated heterogenous ribosome RNA gene in arbuscular mycorrhizal fungi.</title>
        <authorList>
            <person name="Maeda T."/>
            <person name="Kobayashi Y."/>
            <person name="Nakagawa T."/>
            <person name="Ezawa T."/>
            <person name="Yamaguchi K."/>
            <person name="Bino T."/>
            <person name="Nishimoto Y."/>
            <person name="Shigenobu S."/>
            <person name="Kawaguchi M."/>
        </authorList>
    </citation>
    <scope>NUCLEOTIDE SEQUENCE</scope>
    <source>
        <strain evidence="1">HR1</strain>
    </source>
</reference>
<evidence type="ECO:0000313" key="1">
    <source>
        <dbReference type="EMBL" id="GES90583.1"/>
    </source>
</evidence>
<dbReference type="AlphaFoldDB" id="A0A8H3LSM0"/>
<dbReference type="Proteomes" id="UP000615446">
    <property type="component" value="Unassembled WGS sequence"/>
</dbReference>
<name>A0A8H3LSM0_9GLOM</name>
<sequence>MSSSTSNTTTNFINTALYEEFYNYFKVTLVSANWTLSHSSLFAKNVSKDEYQNQIAVSDPVIPQLDVMLILSSSSTLKPDAKSFILKDKKVKTIESDPDATHIIIDYHPMAIHLQYPTILSQLQSKSKRSIRPLGAFKKVKNPDGQNKMIVYFKFTWRSHQQTENINKSKANNKSLASTSKNLKIYRSSYLVVTDFNHIPIRSLLKNSDKSSTGYKADKKIKLLKIIKA</sequence>
<organism evidence="1 2">
    <name type="scientific">Rhizophagus clarus</name>
    <dbReference type="NCBI Taxonomy" id="94130"/>
    <lineage>
        <taxon>Eukaryota</taxon>
        <taxon>Fungi</taxon>
        <taxon>Fungi incertae sedis</taxon>
        <taxon>Mucoromycota</taxon>
        <taxon>Glomeromycotina</taxon>
        <taxon>Glomeromycetes</taxon>
        <taxon>Glomerales</taxon>
        <taxon>Glomeraceae</taxon>
        <taxon>Rhizophagus</taxon>
    </lineage>
</organism>